<dbReference type="RefSeq" id="WP_145204974.1">
    <property type="nucleotide sequence ID" value="NZ_CP036434.1"/>
</dbReference>
<organism evidence="2 3">
    <name type="scientific">Saltatorellus ferox</name>
    <dbReference type="NCBI Taxonomy" id="2528018"/>
    <lineage>
        <taxon>Bacteria</taxon>
        <taxon>Pseudomonadati</taxon>
        <taxon>Planctomycetota</taxon>
        <taxon>Planctomycetia</taxon>
        <taxon>Planctomycetia incertae sedis</taxon>
        <taxon>Saltatorellus</taxon>
    </lineage>
</organism>
<accession>A0A518F0J4</accession>
<dbReference type="PANTHER" id="PTHR12110">
    <property type="entry name" value="HYDROXYPYRUVATE ISOMERASE"/>
    <property type="match status" value="1"/>
</dbReference>
<dbReference type="Gene3D" id="3.20.20.150">
    <property type="entry name" value="Divalent-metal-dependent TIM barrel enzymes"/>
    <property type="match status" value="1"/>
</dbReference>
<dbReference type="PANTHER" id="PTHR12110:SF52">
    <property type="entry name" value="XYLOSE ISOMERASE"/>
    <property type="match status" value="1"/>
</dbReference>
<dbReference type="OrthoDB" id="1900402at2"/>
<dbReference type="InterPro" id="IPR050312">
    <property type="entry name" value="IolE/XylAMocC-like"/>
</dbReference>
<dbReference type="InterPro" id="IPR013022">
    <property type="entry name" value="Xyl_isomerase-like_TIM-brl"/>
</dbReference>
<sequence>MFRLGYNTNGLPFQRLGDALELVSDLGYEAVAITPDVGALDPLRLSPADVAEARKRLDDLGLSVAIETGARFVLDPRRKHRPTLLEASAAERERRVDFYFRCLALAVELGADVVSLWAGAAPEGEPGTLDELPEHPLLDRLASGLAAVLERARDLGVRVGFEPEPGMFIERPAGFRTLLGYMGPAGDDLGLTLDVGHCVVTGDLPVSSVVDEFAGRLLHVHLADCPRGRHHHVPFGEGDLDLVDALRGLTASGFQGMAAVELSRDGHRGPEAAADALASLHAALTEI</sequence>
<dbReference type="AlphaFoldDB" id="A0A518F0J4"/>
<keyword evidence="3" id="KW-1185">Reference proteome</keyword>
<protein>
    <submittedName>
        <fullName evidence="2">Fructoselysine 3-epimerase</fullName>
    </submittedName>
</protein>
<name>A0A518F0J4_9BACT</name>
<evidence type="ECO:0000259" key="1">
    <source>
        <dbReference type="Pfam" id="PF01261"/>
    </source>
</evidence>
<proteinExistence type="predicted"/>
<dbReference type="InterPro" id="IPR036237">
    <property type="entry name" value="Xyl_isomerase-like_sf"/>
</dbReference>
<feature type="domain" description="Xylose isomerase-like TIM barrel" evidence="1">
    <location>
        <begin position="20"/>
        <end position="280"/>
    </location>
</feature>
<dbReference type="Pfam" id="PF01261">
    <property type="entry name" value="AP_endonuc_2"/>
    <property type="match status" value="1"/>
</dbReference>
<dbReference type="Proteomes" id="UP000320390">
    <property type="component" value="Chromosome"/>
</dbReference>
<dbReference type="SUPFAM" id="SSF51658">
    <property type="entry name" value="Xylose isomerase-like"/>
    <property type="match status" value="1"/>
</dbReference>
<evidence type="ECO:0000313" key="3">
    <source>
        <dbReference type="Proteomes" id="UP000320390"/>
    </source>
</evidence>
<dbReference type="EMBL" id="CP036434">
    <property type="protein sequence ID" value="QDV09851.1"/>
    <property type="molecule type" value="Genomic_DNA"/>
</dbReference>
<evidence type="ECO:0000313" key="2">
    <source>
        <dbReference type="EMBL" id="QDV09851.1"/>
    </source>
</evidence>
<gene>
    <name evidence="2" type="ORF">Poly30_54110</name>
</gene>
<reference evidence="2 3" key="1">
    <citation type="submission" date="2019-02" db="EMBL/GenBank/DDBJ databases">
        <title>Deep-cultivation of Planctomycetes and their phenomic and genomic characterization uncovers novel biology.</title>
        <authorList>
            <person name="Wiegand S."/>
            <person name="Jogler M."/>
            <person name="Boedeker C."/>
            <person name="Pinto D."/>
            <person name="Vollmers J."/>
            <person name="Rivas-Marin E."/>
            <person name="Kohn T."/>
            <person name="Peeters S.H."/>
            <person name="Heuer A."/>
            <person name="Rast P."/>
            <person name="Oberbeckmann S."/>
            <person name="Bunk B."/>
            <person name="Jeske O."/>
            <person name="Meyerdierks A."/>
            <person name="Storesund J.E."/>
            <person name="Kallscheuer N."/>
            <person name="Luecker S."/>
            <person name="Lage O.M."/>
            <person name="Pohl T."/>
            <person name="Merkel B.J."/>
            <person name="Hornburger P."/>
            <person name="Mueller R.-W."/>
            <person name="Bruemmer F."/>
            <person name="Labrenz M."/>
            <person name="Spormann A.M."/>
            <person name="Op den Camp H."/>
            <person name="Overmann J."/>
            <person name="Amann R."/>
            <person name="Jetten M.S.M."/>
            <person name="Mascher T."/>
            <person name="Medema M.H."/>
            <person name="Devos D.P."/>
            <person name="Kaster A.-K."/>
            <person name="Ovreas L."/>
            <person name="Rohde M."/>
            <person name="Galperin M.Y."/>
            <person name="Jogler C."/>
        </authorList>
    </citation>
    <scope>NUCLEOTIDE SEQUENCE [LARGE SCALE GENOMIC DNA]</scope>
    <source>
        <strain evidence="2 3">Poly30</strain>
    </source>
</reference>